<accession>A0A3M7Q775</accession>
<dbReference type="Proteomes" id="UP000276133">
    <property type="component" value="Unassembled WGS sequence"/>
</dbReference>
<gene>
    <name evidence="1" type="ORF">BpHYR1_016981</name>
</gene>
<dbReference type="AlphaFoldDB" id="A0A3M7Q775"/>
<name>A0A3M7Q775_BRAPC</name>
<keyword evidence="2" id="KW-1185">Reference proteome</keyword>
<evidence type="ECO:0000313" key="2">
    <source>
        <dbReference type="Proteomes" id="UP000276133"/>
    </source>
</evidence>
<dbReference type="EMBL" id="REGN01007261">
    <property type="protein sequence ID" value="RNA06851.1"/>
    <property type="molecule type" value="Genomic_DNA"/>
</dbReference>
<comment type="caution">
    <text evidence="1">The sequence shown here is derived from an EMBL/GenBank/DDBJ whole genome shotgun (WGS) entry which is preliminary data.</text>
</comment>
<organism evidence="1 2">
    <name type="scientific">Brachionus plicatilis</name>
    <name type="common">Marine rotifer</name>
    <name type="synonym">Brachionus muelleri</name>
    <dbReference type="NCBI Taxonomy" id="10195"/>
    <lineage>
        <taxon>Eukaryota</taxon>
        <taxon>Metazoa</taxon>
        <taxon>Spiralia</taxon>
        <taxon>Gnathifera</taxon>
        <taxon>Rotifera</taxon>
        <taxon>Eurotatoria</taxon>
        <taxon>Monogononta</taxon>
        <taxon>Pseudotrocha</taxon>
        <taxon>Ploima</taxon>
        <taxon>Brachionidae</taxon>
        <taxon>Brachionus</taxon>
    </lineage>
</organism>
<sequence>MSNKLLYLISFYSKQINESGHSNAVCKLIKLQTTSKGLPVVCCLMLHLFNDKSGLRLILFGLSFLFSLPSSSPLHSLLYIHLSRHFTDHQLIKIVLVTNVGDPKNPGIGNFKG</sequence>
<reference evidence="1 2" key="1">
    <citation type="journal article" date="2018" name="Sci. Rep.">
        <title>Genomic signatures of local adaptation to the degree of environmental predictability in rotifers.</title>
        <authorList>
            <person name="Franch-Gras L."/>
            <person name="Hahn C."/>
            <person name="Garcia-Roger E.M."/>
            <person name="Carmona M.J."/>
            <person name="Serra M."/>
            <person name="Gomez A."/>
        </authorList>
    </citation>
    <scope>NUCLEOTIDE SEQUENCE [LARGE SCALE GENOMIC DNA]</scope>
    <source>
        <strain evidence="1">HYR1</strain>
    </source>
</reference>
<evidence type="ECO:0000313" key="1">
    <source>
        <dbReference type="EMBL" id="RNA06851.1"/>
    </source>
</evidence>
<proteinExistence type="predicted"/>
<protein>
    <submittedName>
        <fullName evidence="1">Uncharacterized protein</fullName>
    </submittedName>
</protein>